<evidence type="ECO:0000259" key="3">
    <source>
        <dbReference type="PROSITE" id="PS50048"/>
    </source>
</evidence>
<dbReference type="PANTHER" id="PTHR47256">
    <property type="entry name" value="ZN(II)2CYS6 TRANSCRIPTION FACTOR (EUROFUNG)-RELATED"/>
    <property type="match status" value="1"/>
</dbReference>
<organism evidence="4 5">
    <name type="scientific">Diaporthe australafricana</name>
    <dbReference type="NCBI Taxonomy" id="127596"/>
    <lineage>
        <taxon>Eukaryota</taxon>
        <taxon>Fungi</taxon>
        <taxon>Dikarya</taxon>
        <taxon>Ascomycota</taxon>
        <taxon>Pezizomycotina</taxon>
        <taxon>Sordariomycetes</taxon>
        <taxon>Sordariomycetidae</taxon>
        <taxon>Diaporthales</taxon>
        <taxon>Diaporthaceae</taxon>
        <taxon>Diaporthe</taxon>
    </lineage>
</organism>
<keyword evidence="5" id="KW-1185">Reference proteome</keyword>
<proteinExistence type="predicted"/>
<dbReference type="InterPro" id="IPR053187">
    <property type="entry name" value="Notoamide_regulator"/>
</dbReference>
<dbReference type="SUPFAM" id="SSF57701">
    <property type="entry name" value="Zn2/Cys6 DNA-binding domain"/>
    <property type="match status" value="1"/>
</dbReference>
<dbReference type="SMART" id="SM00066">
    <property type="entry name" value="GAL4"/>
    <property type="match status" value="1"/>
</dbReference>
<protein>
    <recommendedName>
        <fullName evidence="3">Zn(2)-C6 fungal-type domain-containing protein</fullName>
    </recommendedName>
</protein>
<dbReference type="InterPro" id="IPR001138">
    <property type="entry name" value="Zn2Cys6_DnaBD"/>
</dbReference>
<sequence length="665" mass="74689">MPPNHVLILPAPAPALCPTPALLVASSSTPSSSSSPSLPPRRSAVLAACEACRVKKAKCDGRRPNCGRCERHSPKAACEYRTNEGETHAVALKRRGKTSEEELAQMHELFDFIHNRSEADAFEIFKRMRLSKDPFVVFQSVKDADLVLPNPSLWPITSDLDDPRVHKLNEESWSKSPFKIPARPWTAVAGDGVVSELVYGLLSWDAYLFPCFHADTFLADIRRRDPNTAQYCSPFLINAICAYRSFFSSSARRLGTILGCDMVERFMDEAKKLFELECGRTSLPTVLGLYALFFASAMMGKDRAGMMYRYTAQHMLKQLRLDRRFDQLDETQPDQALEREMISRALWGLFTAESIVSFVYLQPSLSGPPTVPRIFPSISEMQDQGDELNNVDVLGRVFDPLASHPPPLVPASFDAQCHLSDMLYEVMEYNEKALAEDKIGTLNDLRKRRASYVRLMTWKASLPPCLRIENRSPQTSYLRLSINEVAYGIVRPLPQGTRFGDRGTVTDLLLQHCKNDLEVSEAHTRLYSPEFSGFFFNGLYNIIITLASLLHEPRSHNLFARACGLQRSAVQHFPLVKFVLKGAHALVLSLGQDIPPSTRWCFENLEFTEGDLKDVPVSYAVPLHEEMRKLLLTNGDGAYTAEDRDVGTQMQLGALISKWNGMSMP</sequence>
<dbReference type="Pfam" id="PF04082">
    <property type="entry name" value="Fungal_trans"/>
    <property type="match status" value="1"/>
</dbReference>
<keyword evidence="2" id="KW-0539">Nucleus</keyword>
<feature type="domain" description="Zn(2)-C6 fungal-type" evidence="3">
    <location>
        <begin position="48"/>
        <end position="80"/>
    </location>
</feature>
<reference evidence="4 5" key="1">
    <citation type="journal article" date="2024" name="IMA Fungus">
        <title>IMA Genome - F19 : A genome assembly and annotation guide to empower mycologists, including annotated draft genome sequences of Ceratocystis pirilliformis, Diaporthe australafricana, Fusarium ophioides, Paecilomyces lecythidis, and Sporothrix stenoceras.</title>
        <authorList>
            <person name="Aylward J."/>
            <person name="Wilson A.M."/>
            <person name="Visagie C.M."/>
            <person name="Spraker J."/>
            <person name="Barnes I."/>
            <person name="Buitendag C."/>
            <person name="Ceriani C."/>
            <person name="Del Mar Angel L."/>
            <person name="du Plessis D."/>
            <person name="Fuchs T."/>
            <person name="Gasser K."/>
            <person name="Kramer D."/>
            <person name="Li W."/>
            <person name="Munsamy K."/>
            <person name="Piso A."/>
            <person name="Price J.L."/>
            <person name="Sonnekus B."/>
            <person name="Thomas C."/>
            <person name="van der Nest A."/>
            <person name="van Dijk A."/>
            <person name="van Heerden A."/>
            <person name="van Vuuren N."/>
            <person name="Yilmaz N."/>
            <person name="Duong T.A."/>
            <person name="van der Merwe N.A."/>
            <person name="Wingfield M.J."/>
            <person name="Wingfield B.D."/>
        </authorList>
    </citation>
    <scope>NUCLEOTIDE SEQUENCE [LARGE SCALE GENOMIC DNA]</scope>
    <source>
        <strain evidence="4 5">CMW 18300</strain>
    </source>
</reference>
<gene>
    <name evidence="4" type="ORF">Daus18300_006038</name>
</gene>
<dbReference type="PROSITE" id="PS00463">
    <property type="entry name" value="ZN2_CY6_FUNGAL_1"/>
    <property type="match status" value="1"/>
</dbReference>
<dbReference type="CDD" id="cd12148">
    <property type="entry name" value="fungal_TF_MHR"/>
    <property type="match status" value="1"/>
</dbReference>
<dbReference type="EMBL" id="JAWRVE010000047">
    <property type="protein sequence ID" value="KAL1868057.1"/>
    <property type="molecule type" value="Genomic_DNA"/>
</dbReference>
<dbReference type="PROSITE" id="PS50048">
    <property type="entry name" value="ZN2_CY6_FUNGAL_2"/>
    <property type="match status" value="1"/>
</dbReference>
<evidence type="ECO:0000256" key="2">
    <source>
        <dbReference type="ARBA" id="ARBA00023242"/>
    </source>
</evidence>
<evidence type="ECO:0000256" key="1">
    <source>
        <dbReference type="ARBA" id="ARBA00022723"/>
    </source>
</evidence>
<dbReference type="Proteomes" id="UP001583177">
    <property type="component" value="Unassembled WGS sequence"/>
</dbReference>
<accession>A0ABR3WX74</accession>
<dbReference type="PANTHER" id="PTHR47256:SF3">
    <property type="entry name" value="ZN(II)2CYS6 TRANSCRIPTION FACTOR (EUROFUNG)"/>
    <property type="match status" value="1"/>
</dbReference>
<dbReference type="InterPro" id="IPR036864">
    <property type="entry name" value="Zn2-C6_fun-type_DNA-bd_sf"/>
</dbReference>
<evidence type="ECO:0000313" key="4">
    <source>
        <dbReference type="EMBL" id="KAL1868057.1"/>
    </source>
</evidence>
<evidence type="ECO:0000313" key="5">
    <source>
        <dbReference type="Proteomes" id="UP001583177"/>
    </source>
</evidence>
<dbReference type="Pfam" id="PF00172">
    <property type="entry name" value="Zn_clus"/>
    <property type="match status" value="1"/>
</dbReference>
<keyword evidence="1" id="KW-0479">Metal-binding</keyword>
<dbReference type="InterPro" id="IPR007219">
    <property type="entry name" value="XnlR_reg_dom"/>
</dbReference>
<dbReference type="Gene3D" id="4.10.240.10">
    <property type="entry name" value="Zn(2)-C6 fungal-type DNA-binding domain"/>
    <property type="match status" value="1"/>
</dbReference>
<name>A0ABR3WX74_9PEZI</name>
<comment type="caution">
    <text evidence="4">The sequence shown here is derived from an EMBL/GenBank/DDBJ whole genome shotgun (WGS) entry which is preliminary data.</text>
</comment>
<dbReference type="CDD" id="cd00067">
    <property type="entry name" value="GAL4"/>
    <property type="match status" value="1"/>
</dbReference>